<dbReference type="GO" id="GO:0003735">
    <property type="term" value="F:structural constituent of ribosome"/>
    <property type="evidence" value="ECO:0007669"/>
    <property type="project" value="InterPro"/>
</dbReference>
<sequence>MLVPSSGTGQYAALSAKIIRFVRHGCTNRPFFHIVVAERRREQFEPVIEQVGSYDPMPNERNEKLVSLNLERIAYWLGNGADCTKPVQELLGLSGFLPIHPLSYMAAWKNRQAAEAAVVEEKPEGDHK</sequence>
<dbReference type="PANTHER" id="PTHR12919">
    <property type="entry name" value="30S RIBOSOMAL PROTEIN S16"/>
    <property type="match status" value="1"/>
</dbReference>
<dbReference type="Pfam" id="PF00886">
    <property type="entry name" value="Ribosomal_S16"/>
    <property type="match status" value="1"/>
</dbReference>
<keyword evidence="3" id="KW-0689">Ribosomal protein</keyword>
<dbReference type="GO" id="GO:0032543">
    <property type="term" value="P:mitochondrial translation"/>
    <property type="evidence" value="ECO:0007669"/>
    <property type="project" value="TreeGrafter"/>
</dbReference>
<accession>A0AA38I1R7</accession>
<evidence type="ECO:0000256" key="1">
    <source>
        <dbReference type="ARBA" id="ARBA00004173"/>
    </source>
</evidence>
<dbReference type="GO" id="GO:0005743">
    <property type="term" value="C:mitochondrial inner membrane"/>
    <property type="evidence" value="ECO:0007669"/>
    <property type="project" value="UniProtKB-ARBA"/>
</dbReference>
<name>A0AA38I1R7_9CUCU</name>
<dbReference type="GO" id="GO:0005763">
    <property type="term" value="C:mitochondrial small ribosomal subunit"/>
    <property type="evidence" value="ECO:0007669"/>
    <property type="project" value="TreeGrafter"/>
</dbReference>
<dbReference type="Proteomes" id="UP001168821">
    <property type="component" value="Unassembled WGS sequence"/>
</dbReference>
<comment type="caution">
    <text evidence="8">The sequence shown here is derived from an EMBL/GenBank/DDBJ whole genome shotgun (WGS) entry which is preliminary data.</text>
</comment>
<keyword evidence="9" id="KW-1185">Reference proteome</keyword>
<dbReference type="NCBIfam" id="TIGR00002">
    <property type="entry name" value="S16"/>
    <property type="match status" value="1"/>
</dbReference>
<evidence type="ECO:0000313" key="9">
    <source>
        <dbReference type="Proteomes" id="UP001168821"/>
    </source>
</evidence>
<evidence type="ECO:0000313" key="8">
    <source>
        <dbReference type="EMBL" id="KAJ3647612.1"/>
    </source>
</evidence>
<evidence type="ECO:0000256" key="4">
    <source>
        <dbReference type="ARBA" id="ARBA00023128"/>
    </source>
</evidence>
<keyword evidence="4" id="KW-0496">Mitochondrion</keyword>
<evidence type="ECO:0000256" key="2">
    <source>
        <dbReference type="ARBA" id="ARBA00006668"/>
    </source>
</evidence>
<evidence type="ECO:0000256" key="3">
    <source>
        <dbReference type="ARBA" id="ARBA00022980"/>
    </source>
</evidence>
<evidence type="ECO:0000256" key="7">
    <source>
        <dbReference type="ARBA" id="ARBA00035438"/>
    </source>
</evidence>
<comment type="similarity">
    <text evidence="2">Belongs to the bacterial ribosomal protein bS16 family.</text>
</comment>
<evidence type="ECO:0000256" key="5">
    <source>
        <dbReference type="ARBA" id="ARBA00023274"/>
    </source>
</evidence>
<dbReference type="EMBL" id="JALNTZ010000006">
    <property type="protein sequence ID" value="KAJ3647612.1"/>
    <property type="molecule type" value="Genomic_DNA"/>
</dbReference>
<evidence type="ECO:0000256" key="6">
    <source>
        <dbReference type="ARBA" id="ARBA00035263"/>
    </source>
</evidence>
<dbReference type="InterPro" id="IPR023803">
    <property type="entry name" value="Ribosomal_bS16_dom_sf"/>
</dbReference>
<proteinExistence type="inferred from homology"/>
<dbReference type="PANTHER" id="PTHR12919:SF20">
    <property type="entry name" value="SMALL RIBOSOMAL SUBUNIT PROTEIN BS16M"/>
    <property type="match status" value="1"/>
</dbReference>
<gene>
    <name evidence="8" type="ORF">Zmor_019480</name>
</gene>
<protein>
    <recommendedName>
        <fullName evidence="6">Small ribosomal subunit protein bS16m</fullName>
    </recommendedName>
    <alternativeName>
        <fullName evidence="7">28S ribosomal protein S16, mitochondrial</fullName>
    </alternativeName>
</protein>
<dbReference type="FunFam" id="3.30.1320.10:FF:000004">
    <property type="entry name" value="28S ribosomal protein S16, mitochondrial"/>
    <property type="match status" value="1"/>
</dbReference>
<dbReference type="InterPro" id="IPR000307">
    <property type="entry name" value="Ribosomal_bS16"/>
</dbReference>
<dbReference type="HAMAP" id="MF_00385">
    <property type="entry name" value="Ribosomal_bS16"/>
    <property type="match status" value="1"/>
</dbReference>
<dbReference type="SUPFAM" id="SSF54565">
    <property type="entry name" value="Ribosomal protein S16"/>
    <property type="match status" value="1"/>
</dbReference>
<comment type="subcellular location">
    <subcellularLocation>
        <location evidence="1">Mitochondrion</location>
    </subcellularLocation>
</comment>
<reference evidence="8" key="1">
    <citation type="journal article" date="2023" name="G3 (Bethesda)">
        <title>Whole genome assemblies of Zophobas morio and Tenebrio molitor.</title>
        <authorList>
            <person name="Kaur S."/>
            <person name="Stinson S.A."/>
            <person name="diCenzo G.C."/>
        </authorList>
    </citation>
    <scope>NUCLEOTIDE SEQUENCE</scope>
    <source>
        <strain evidence="8">QUZm001</strain>
    </source>
</reference>
<organism evidence="8 9">
    <name type="scientific">Zophobas morio</name>
    <dbReference type="NCBI Taxonomy" id="2755281"/>
    <lineage>
        <taxon>Eukaryota</taxon>
        <taxon>Metazoa</taxon>
        <taxon>Ecdysozoa</taxon>
        <taxon>Arthropoda</taxon>
        <taxon>Hexapoda</taxon>
        <taxon>Insecta</taxon>
        <taxon>Pterygota</taxon>
        <taxon>Neoptera</taxon>
        <taxon>Endopterygota</taxon>
        <taxon>Coleoptera</taxon>
        <taxon>Polyphaga</taxon>
        <taxon>Cucujiformia</taxon>
        <taxon>Tenebrionidae</taxon>
        <taxon>Zophobas</taxon>
    </lineage>
</organism>
<dbReference type="AlphaFoldDB" id="A0AA38I1R7"/>
<dbReference type="Gene3D" id="3.30.1320.10">
    <property type="match status" value="1"/>
</dbReference>
<keyword evidence="5" id="KW-0687">Ribonucleoprotein</keyword>